<feature type="transmembrane region" description="Helical" evidence="7">
    <location>
        <begin position="436"/>
        <end position="453"/>
    </location>
</feature>
<evidence type="ECO:0000256" key="3">
    <source>
        <dbReference type="ARBA" id="ARBA00022692"/>
    </source>
</evidence>
<keyword evidence="3 7" id="KW-0812">Transmembrane</keyword>
<feature type="non-terminal residue" evidence="9">
    <location>
        <position position="537"/>
    </location>
</feature>
<sequence length="537" mass="58023">MNQTELLSESTGTLTNVNGNAIVGKTEYDSEVISKTDEEKAVGGGEDLPRIQLSATSTIMLFIGLVLAVFLGSLDGTIVSTCLPVIASQFNAFDSITWVAVSYLLTFNALQPLYGKFSDIFGRKYTMLFAIFAFLIGSAGCGAATGTMMLIGFRALAGVGGAGLFGLTFIIIADIFPLEERPRYQAIVGSAFAFSSVFGPLLGGVFTEKVSWRWVPILITVTFTFHLAFYINLPIGAVTIVAIVMFLNLPYDRSSLGEKLKRVDFLGTIVLVGAIVCILLPTVCLYFHVESHILFSVPISDLTYPFFLLYSQTWGGVTYPWSDPIVISLYVVAVVLIALFGIVEWKFAREPLMPLRMFTNRTIVAVILTQFFSGMAFFGYIFYMPIFFQVVRGNTPTTAGLQLLPMMLGLVVIGNIAGNFMNMIQKRMPNIAAHVLYIYVGNCLFLVGAGLTSTLDENTSTGVTVVYLLLVGIGLGLTLQMNLYAAQSAADPQDMAIATSTASFFQSIGGSIGIAIFGALEQNSLSTNLSKIPPSVV</sequence>
<feature type="transmembrane region" description="Helical" evidence="7">
    <location>
        <begin position="227"/>
        <end position="251"/>
    </location>
</feature>
<gene>
    <name evidence="9" type="ORF">BC938DRAFT_474146</name>
</gene>
<dbReference type="Gene3D" id="1.20.1720.10">
    <property type="entry name" value="Multidrug resistance protein D"/>
    <property type="match status" value="1"/>
</dbReference>
<accession>A0A433QSS0</accession>
<organism evidence="9 10">
    <name type="scientific">Jimgerdemannia flammicorona</name>
    <dbReference type="NCBI Taxonomy" id="994334"/>
    <lineage>
        <taxon>Eukaryota</taxon>
        <taxon>Fungi</taxon>
        <taxon>Fungi incertae sedis</taxon>
        <taxon>Mucoromycota</taxon>
        <taxon>Mucoromycotina</taxon>
        <taxon>Endogonomycetes</taxon>
        <taxon>Endogonales</taxon>
        <taxon>Endogonaceae</taxon>
        <taxon>Jimgerdemannia</taxon>
    </lineage>
</organism>
<keyword evidence="2" id="KW-0813">Transport</keyword>
<dbReference type="AlphaFoldDB" id="A0A433QSS0"/>
<dbReference type="InterPro" id="IPR020846">
    <property type="entry name" value="MFS_dom"/>
</dbReference>
<evidence type="ECO:0000313" key="9">
    <source>
        <dbReference type="EMBL" id="RUS32830.1"/>
    </source>
</evidence>
<feature type="domain" description="Major facilitator superfamily (MFS) profile" evidence="8">
    <location>
        <begin position="61"/>
        <end position="537"/>
    </location>
</feature>
<dbReference type="SUPFAM" id="SSF103473">
    <property type="entry name" value="MFS general substrate transporter"/>
    <property type="match status" value="1"/>
</dbReference>
<feature type="transmembrane region" description="Helical" evidence="7">
    <location>
        <begin position="59"/>
        <end position="86"/>
    </location>
</feature>
<comment type="subcellular location">
    <subcellularLocation>
        <location evidence="1">Membrane</location>
        <topology evidence="1">Multi-pass membrane protein</topology>
    </subcellularLocation>
</comment>
<dbReference type="InterPro" id="IPR036259">
    <property type="entry name" value="MFS_trans_sf"/>
</dbReference>
<keyword evidence="6" id="KW-0325">Glycoprotein</keyword>
<dbReference type="EMBL" id="RBNJ01001737">
    <property type="protein sequence ID" value="RUS32830.1"/>
    <property type="molecule type" value="Genomic_DNA"/>
</dbReference>
<dbReference type="PRINTS" id="PR01036">
    <property type="entry name" value="TCRTETB"/>
</dbReference>
<feature type="transmembrane region" description="Helical" evidence="7">
    <location>
        <begin position="325"/>
        <end position="343"/>
    </location>
</feature>
<dbReference type="Pfam" id="PF07690">
    <property type="entry name" value="MFS_1"/>
    <property type="match status" value="1"/>
</dbReference>
<feature type="transmembrane region" description="Helical" evidence="7">
    <location>
        <begin position="403"/>
        <end position="424"/>
    </location>
</feature>
<feature type="transmembrane region" description="Helical" evidence="7">
    <location>
        <begin position="497"/>
        <end position="520"/>
    </location>
</feature>
<proteinExistence type="predicted"/>
<keyword evidence="4 7" id="KW-1133">Transmembrane helix</keyword>
<dbReference type="InterPro" id="IPR011701">
    <property type="entry name" value="MFS"/>
</dbReference>
<reference evidence="9 10" key="1">
    <citation type="journal article" date="2018" name="New Phytol.">
        <title>Phylogenomics of Endogonaceae and evolution of mycorrhizas within Mucoromycota.</title>
        <authorList>
            <person name="Chang Y."/>
            <person name="Desiro A."/>
            <person name="Na H."/>
            <person name="Sandor L."/>
            <person name="Lipzen A."/>
            <person name="Clum A."/>
            <person name="Barry K."/>
            <person name="Grigoriev I.V."/>
            <person name="Martin F.M."/>
            <person name="Stajich J.E."/>
            <person name="Smith M.E."/>
            <person name="Bonito G."/>
            <person name="Spatafora J.W."/>
        </authorList>
    </citation>
    <scope>NUCLEOTIDE SEQUENCE [LARGE SCALE GENOMIC DNA]</scope>
    <source>
        <strain evidence="9 10">AD002</strain>
    </source>
</reference>
<feature type="transmembrane region" description="Helical" evidence="7">
    <location>
        <begin position="465"/>
        <end position="485"/>
    </location>
</feature>
<feature type="transmembrane region" description="Helical" evidence="7">
    <location>
        <begin position="92"/>
        <end position="113"/>
    </location>
</feature>
<evidence type="ECO:0000256" key="1">
    <source>
        <dbReference type="ARBA" id="ARBA00004141"/>
    </source>
</evidence>
<feature type="transmembrane region" description="Helical" evidence="7">
    <location>
        <begin position="363"/>
        <end position="383"/>
    </location>
</feature>
<dbReference type="Gene3D" id="1.20.1250.20">
    <property type="entry name" value="MFS general substrate transporter like domains"/>
    <property type="match status" value="1"/>
</dbReference>
<dbReference type="PANTHER" id="PTHR23501:SF187">
    <property type="entry name" value="MAJOR FACILITATOR SUPERFAMILY (MFS) PROFILE DOMAIN-CONTAINING PROTEIN"/>
    <property type="match status" value="1"/>
</dbReference>
<feature type="transmembrane region" description="Helical" evidence="7">
    <location>
        <begin position="263"/>
        <end position="289"/>
    </location>
</feature>
<evidence type="ECO:0000256" key="7">
    <source>
        <dbReference type="SAM" id="Phobius"/>
    </source>
</evidence>
<feature type="transmembrane region" description="Helical" evidence="7">
    <location>
        <begin position="125"/>
        <end position="145"/>
    </location>
</feature>
<evidence type="ECO:0000256" key="5">
    <source>
        <dbReference type="ARBA" id="ARBA00023136"/>
    </source>
</evidence>
<dbReference type="Proteomes" id="UP000274822">
    <property type="component" value="Unassembled WGS sequence"/>
</dbReference>
<evidence type="ECO:0000256" key="2">
    <source>
        <dbReference type="ARBA" id="ARBA00022448"/>
    </source>
</evidence>
<keyword evidence="5 7" id="KW-0472">Membrane</keyword>
<name>A0A433QSS0_9FUNG</name>
<evidence type="ECO:0000313" key="10">
    <source>
        <dbReference type="Proteomes" id="UP000274822"/>
    </source>
</evidence>
<evidence type="ECO:0000259" key="8">
    <source>
        <dbReference type="PROSITE" id="PS50850"/>
    </source>
</evidence>
<evidence type="ECO:0000256" key="4">
    <source>
        <dbReference type="ARBA" id="ARBA00022989"/>
    </source>
</evidence>
<evidence type="ECO:0000256" key="6">
    <source>
        <dbReference type="ARBA" id="ARBA00023180"/>
    </source>
</evidence>
<protein>
    <submittedName>
        <fullName evidence="9">Major facilitator superfamily domain-containing protein</fullName>
    </submittedName>
</protein>
<feature type="transmembrane region" description="Helical" evidence="7">
    <location>
        <begin position="151"/>
        <end position="172"/>
    </location>
</feature>
<dbReference type="PANTHER" id="PTHR23501">
    <property type="entry name" value="MAJOR FACILITATOR SUPERFAMILY"/>
    <property type="match status" value="1"/>
</dbReference>
<comment type="caution">
    <text evidence="9">The sequence shown here is derived from an EMBL/GenBank/DDBJ whole genome shotgun (WGS) entry which is preliminary data.</text>
</comment>
<dbReference type="CDD" id="cd17502">
    <property type="entry name" value="MFS_Azr1_MDR_like"/>
    <property type="match status" value="1"/>
</dbReference>
<dbReference type="GO" id="GO:0005886">
    <property type="term" value="C:plasma membrane"/>
    <property type="evidence" value="ECO:0007669"/>
    <property type="project" value="TreeGrafter"/>
</dbReference>
<keyword evidence="10" id="KW-1185">Reference proteome</keyword>
<dbReference type="PROSITE" id="PS50850">
    <property type="entry name" value="MFS"/>
    <property type="match status" value="1"/>
</dbReference>
<dbReference type="GO" id="GO:0022857">
    <property type="term" value="F:transmembrane transporter activity"/>
    <property type="evidence" value="ECO:0007669"/>
    <property type="project" value="InterPro"/>
</dbReference>
<feature type="transmembrane region" description="Helical" evidence="7">
    <location>
        <begin position="184"/>
        <end position="207"/>
    </location>
</feature>